<sequence>MGRRPSSQRFFNTDTDRRDEAFPFSVGGVLENRMTCHIMRHGPFPRYASGPAWMSRIMLLSHGIQRHVLDAANLPPLLRTVRGALFPNNMPAGKPTLVAPSSDAELRELRRRCASAIWALVPKGMGRLYFGGGLLRANSNSRASSVKTEGSAELKTAVGRGMGRDKGPLSSSSSKVDEAKEKARLIQTAPAQTKEARGQGRPRSGSPSQSRSRRSAPAPRPKTGGQGSAAASADPPSPPAPPPPSPLPKTASASEEATGGMASTGPLTQAREGGSRQDRDYDGADDEEILVEIERGILDVFSDAYCNRHLVYGILELVLARLLPELTEKGVLELWAERLSVDGS</sequence>
<dbReference type="AlphaFoldDB" id="A0AAE0HG59"/>
<reference evidence="2" key="2">
    <citation type="submission" date="2023-06" db="EMBL/GenBank/DDBJ databases">
        <authorList>
            <consortium name="Lawrence Berkeley National Laboratory"/>
            <person name="Haridas S."/>
            <person name="Hensen N."/>
            <person name="Bonometti L."/>
            <person name="Westerberg I."/>
            <person name="Brannstrom I.O."/>
            <person name="Guillou S."/>
            <person name="Cros-Aarteil S."/>
            <person name="Calhoun S."/>
            <person name="Kuo A."/>
            <person name="Mondo S."/>
            <person name="Pangilinan J."/>
            <person name="Riley R."/>
            <person name="Labutti K."/>
            <person name="Andreopoulos B."/>
            <person name="Lipzen A."/>
            <person name="Chen C."/>
            <person name="Yanf M."/>
            <person name="Daum C."/>
            <person name="Ng V."/>
            <person name="Clum A."/>
            <person name="Steindorff A."/>
            <person name="Ohm R."/>
            <person name="Martin F."/>
            <person name="Silar P."/>
            <person name="Natvig D."/>
            <person name="Lalanne C."/>
            <person name="Gautier V."/>
            <person name="Ament-Velasquez S.L."/>
            <person name="Kruys A."/>
            <person name="Hutchinson M.I."/>
            <person name="Powell A.J."/>
            <person name="Barry K."/>
            <person name="Miller A.N."/>
            <person name="Grigoriev I.V."/>
            <person name="Debuchy R."/>
            <person name="Gladieux P."/>
            <person name="Thoren M.H."/>
            <person name="Johannesson H."/>
        </authorList>
    </citation>
    <scope>NUCLEOTIDE SEQUENCE</scope>
    <source>
        <strain evidence="2">CBS 168.71</strain>
    </source>
</reference>
<feature type="region of interest" description="Disordered" evidence="1">
    <location>
        <begin position="141"/>
        <end position="283"/>
    </location>
</feature>
<feature type="compositionally biased region" description="Basic and acidic residues" evidence="1">
    <location>
        <begin position="175"/>
        <end position="184"/>
    </location>
</feature>
<name>A0AAE0HG59_9PEZI</name>
<dbReference type="GeneID" id="87835532"/>
<dbReference type="EMBL" id="JAUEPN010000004">
    <property type="protein sequence ID" value="KAK3295973.1"/>
    <property type="molecule type" value="Genomic_DNA"/>
</dbReference>
<evidence type="ECO:0008006" key="4">
    <source>
        <dbReference type="Google" id="ProtNLM"/>
    </source>
</evidence>
<accession>A0AAE0HG59</accession>
<feature type="compositionally biased region" description="Pro residues" evidence="1">
    <location>
        <begin position="235"/>
        <end position="247"/>
    </location>
</feature>
<protein>
    <recommendedName>
        <fullName evidence="4">PXA domain-containing protein</fullName>
    </recommendedName>
</protein>
<comment type="caution">
    <text evidence="2">The sequence shown here is derived from an EMBL/GenBank/DDBJ whole genome shotgun (WGS) entry which is preliminary data.</text>
</comment>
<dbReference type="Proteomes" id="UP001278766">
    <property type="component" value="Unassembled WGS sequence"/>
</dbReference>
<feature type="compositionally biased region" description="Basic and acidic residues" evidence="1">
    <location>
        <begin position="273"/>
        <end position="282"/>
    </location>
</feature>
<evidence type="ECO:0000313" key="2">
    <source>
        <dbReference type="EMBL" id="KAK3295973.1"/>
    </source>
</evidence>
<organism evidence="2 3">
    <name type="scientific">Chaetomium fimeti</name>
    <dbReference type="NCBI Taxonomy" id="1854472"/>
    <lineage>
        <taxon>Eukaryota</taxon>
        <taxon>Fungi</taxon>
        <taxon>Dikarya</taxon>
        <taxon>Ascomycota</taxon>
        <taxon>Pezizomycotina</taxon>
        <taxon>Sordariomycetes</taxon>
        <taxon>Sordariomycetidae</taxon>
        <taxon>Sordariales</taxon>
        <taxon>Chaetomiaceae</taxon>
        <taxon>Chaetomium</taxon>
    </lineage>
</organism>
<feature type="compositionally biased region" description="Low complexity" evidence="1">
    <location>
        <begin position="199"/>
        <end position="210"/>
    </location>
</feature>
<reference evidence="2" key="1">
    <citation type="journal article" date="2023" name="Mol. Phylogenet. Evol.">
        <title>Genome-scale phylogeny and comparative genomics of the fungal order Sordariales.</title>
        <authorList>
            <person name="Hensen N."/>
            <person name="Bonometti L."/>
            <person name="Westerberg I."/>
            <person name="Brannstrom I.O."/>
            <person name="Guillou S."/>
            <person name="Cros-Aarteil S."/>
            <person name="Calhoun S."/>
            <person name="Haridas S."/>
            <person name="Kuo A."/>
            <person name="Mondo S."/>
            <person name="Pangilinan J."/>
            <person name="Riley R."/>
            <person name="LaButti K."/>
            <person name="Andreopoulos B."/>
            <person name="Lipzen A."/>
            <person name="Chen C."/>
            <person name="Yan M."/>
            <person name="Daum C."/>
            <person name="Ng V."/>
            <person name="Clum A."/>
            <person name="Steindorff A."/>
            <person name="Ohm R.A."/>
            <person name="Martin F."/>
            <person name="Silar P."/>
            <person name="Natvig D.O."/>
            <person name="Lalanne C."/>
            <person name="Gautier V."/>
            <person name="Ament-Velasquez S.L."/>
            <person name="Kruys A."/>
            <person name="Hutchinson M.I."/>
            <person name="Powell A.J."/>
            <person name="Barry K."/>
            <person name="Miller A.N."/>
            <person name="Grigoriev I.V."/>
            <person name="Debuchy R."/>
            <person name="Gladieux P."/>
            <person name="Hiltunen Thoren M."/>
            <person name="Johannesson H."/>
        </authorList>
    </citation>
    <scope>NUCLEOTIDE SEQUENCE</scope>
    <source>
        <strain evidence="2">CBS 168.71</strain>
    </source>
</reference>
<evidence type="ECO:0000256" key="1">
    <source>
        <dbReference type="SAM" id="MobiDB-lite"/>
    </source>
</evidence>
<dbReference type="RefSeq" id="XP_062659487.1">
    <property type="nucleotide sequence ID" value="XM_062798584.1"/>
</dbReference>
<proteinExistence type="predicted"/>
<keyword evidence="3" id="KW-1185">Reference proteome</keyword>
<gene>
    <name evidence="2" type="ORF">B0H64DRAFT_160261</name>
</gene>
<evidence type="ECO:0000313" key="3">
    <source>
        <dbReference type="Proteomes" id="UP001278766"/>
    </source>
</evidence>